<dbReference type="Proteomes" id="UP000490800">
    <property type="component" value="Unassembled WGS sequence"/>
</dbReference>
<reference evidence="3 4" key="1">
    <citation type="journal article" date="2019" name="Microorganisms">
        <title>Paenibacillus lutrae sp. nov., A Chitinolytic Species Isolated from A River Otter in Castril Natural Park, Granada, Spain.</title>
        <authorList>
            <person name="Rodriguez M."/>
            <person name="Reina J.C."/>
            <person name="Bejar V."/>
            <person name="Llamas I."/>
        </authorList>
    </citation>
    <scope>NUCLEOTIDE SEQUENCE [LARGE SCALE GENOMIC DNA]</scope>
    <source>
        <strain evidence="3 4">N10</strain>
    </source>
</reference>
<dbReference type="RefSeq" id="WP_166542045.1">
    <property type="nucleotide sequence ID" value="NZ_RHLK01000009.1"/>
</dbReference>
<evidence type="ECO:0000256" key="2">
    <source>
        <dbReference type="SAM" id="SignalP"/>
    </source>
</evidence>
<organism evidence="3 4">
    <name type="scientific">Paenibacillus lutrae</name>
    <dbReference type="NCBI Taxonomy" id="2078573"/>
    <lineage>
        <taxon>Bacteria</taxon>
        <taxon>Bacillati</taxon>
        <taxon>Bacillota</taxon>
        <taxon>Bacilli</taxon>
        <taxon>Bacillales</taxon>
        <taxon>Paenibacillaceae</taxon>
        <taxon>Paenibacillus</taxon>
    </lineage>
</organism>
<protein>
    <submittedName>
        <fullName evidence="3">Uncharacterized protein</fullName>
    </submittedName>
</protein>
<accession>A0A7X3K0E4</accession>
<evidence type="ECO:0000313" key="3">
    <source>
        <dbReference type="EMBL" id="MVP00997.1"/>
    </source>
</evidence>
<feature type="compositionally biased region" description="Polar residues" evidence="1">
    <location>
        <begin position="26"/>
        <end position="36"/>
    </location>
</feature>
<proteinExistence type="predicted"/>
<feature type="signal peptide" evidence="2">
    <location>
        <begin position="1"/>
        <end position="24"/>
    </location>
</feature>
<comment type="caution">
    <text evidence="3">The sequence shown here is derived from an EMBL/GenBank/DDBJ whole genome shotgun (WGS) entry which is preliminary data.</text>
</comment>
<feature type="chain" id="PRO_5031369168" evidence="2">
    <location>
        <begin position="25"/>
        <end position="238"/>
    </location>
</feature>
<dbReference type="AlphaFoldDB" id="A0A7X3K0E4"/>
<evidence type="ECO:0000256" key="1">
    <source>
        <dbReference type="SAM" id="MobiDB-lite"/>
    </source>
</evidence>
<name>A0A7X3K0E4_9BACL</name>
<feature type="region of interest" description="Disordered" evidence="1">
    <location>
        <begin position="26"/>
        <end position="51"/>
    </location>
</feature>
<keyword evidence="4" id="KW-1185">Reference proteome</keyword>
<gene>
    <name evidence="3" type="ORF">EDM21_15960</name>
</gene>
<dbReference type="EMBL" id="RHLK01000009">
    <property type="protein sequence ID" value="MVP00997.1"/>
    <property type="molecule type" value="Genomic_DNA"/>
</dbReference>
<evidence type="ECO:0000313" key="4">
    <source>
        <dbReference type="Proteomes" id="UP000490800"/>
    </source>
</evidence>
<sequence length="238" mass="26025">MKKTILSTLSSALIVTAIPYNALASVPSQETTSSASKVEENSTESLGNNTDTITKDGVSVTFVAGSEDSDILQANSSVRAEAEKFLANRPNAKTVANPDTYTPKSDPIWGNATIVLSKKSNDYKNTVKKDVVTFVSVAVTNVVAAVGGALSKSKYTALGISAFSGTVSGWVNNHVDYKYTYTTFYKTYSDYYGRDVYYYVEDIYADPYRTILKKTVLSEPHVDAGYKVYLTTKDYYDL</sequence>
<keyword evidence="2" id="KW-0732">Signal</keyword>